<evidence type="ECO:0000313" key="4">
    <source>
        <dbReference type="RefSeq" id="XP_022096969.1"/>
    </source>
</evidence>
<dbReference type="Gene3D" id="3.40.710.10">
    <property type="entry name" value="DD-peptidase/beta-lactamase superfamily"/>
    <property type="match status" value="1"/>
</dbReference>
<dbReference type="KEGG" id="aplc:110982682"/>
<keyword evidence="3" id="KW-1185">Reference proteome</keyword>
<accession>A0A8B7YUJ0</accession>
<dbReference type="InterPro" id="IPR052907">
    <property type="entry name" value="Beta-lactamase/esterase"/>
</dbReference>
<feature type="signal peptide" evidence="1">
    <location>
        <begin position="1"/>
        <end position="25"/>
    </location>
</feature>
<dbReference type="InterPro" id="IPR012338">
    <property type="entry name" value="Beta-lactam/transpept-like"/>
</dbReference>
<dbReference type="PANTHER" id="PTHR43319:SF3">
    <property type="entry name" value="BETA-LACTAMASE-RELATED DOMAIN-CONTAINING PROTEIN"/>
    <property type="match status" value="1"/>
</dbReference>
<dbReference type="RefSeq" id="XP_022096969.1">
    <property type="nucleotide sequence ID" value="XM_022241277.1"/>
</dbReference>
<proteinExistence type="predicted"/>
<dbReference type="Proteomes" id="UP000694845">
    <property type="component" value="Unplaced"/>
</dbReference>
<dbReference type="AlphaFoldDB" id="A0A8B7YUJ0"/>
<evidence type="ECO:0000313" key="3">
    <source>
        <dbReference type="Proteomes" id="UP000694845"/>
    </source>
</evidence>
<feature type="chain" id="PRO_5034257184" evidence="1">
    <location>
        <begin position="26"/>
        <end position="424"/>
    </location>
</feature>
<protein>
    <submittedName>
        <fullName evidence="4">Beta-lactamase domain-containing protein 2-like isoform X1</fullName>
    </submittedName>
</protein>
<gene>
    <name evidence="4" type="primary">LOC110982682</name>
</gene>
<dbReference type="SUPFAM" id="SSF56601">
    <property type="entry name" value="beta-lactamase/transpeptidase-like"/>
    <property type="match status" value="1"/>
</dbReference>
<feature type="domain" description="Beta-lactamase-related" evidence="2">
    <location>
        <begin position="47"/>
        <end position="394"/>
    </location>
</feature>
<dbReference type="Pfam" id="PF00144">
    <property type="entry name" value="Beta-lactamase"/>
    <property type="match status" value="1"/>
</dbReference>
<evidence type="ECO:0000256" key="1">
    <source>
        <dbReference type="SAM" id="SignalP"/>
    </source>
</evidence>
<dbReference type="OrthoDB" id="5946976at2759"/>
<dbReference type="OMA" id="GKAELWP"/>
<sequence length="424" mass="47411">MAFMTNAVIVCVTAVLVVYVPELWTKTRPIITGGTVQQGFEPVAKLFRENFETGVEYPTGGSAFSVYYKGSKVVDIWGGYADTEADRPWNEDTLTVVFSTTKGMAALCIAMMVDRGLLDYDKTVASYWPEFAQNGKENITVRMLINHQAGLANITDDDTLHLLGDQDALGEFLARHSPEWEPGTTLRYHAFSFGLYASQLLRRADPKHRTLGQFFKEEIAQPFGIDFHIGLPLELYHRFPRLKGASRYMWFKELITNPVFGKIMWQSLASGLSASLKPIQFEDYMSPERLILEQPSVSGVGTARAIAKVYGVLANGGTTTKGQRLLSNDVIKEIIAEKRTDKSFQKPTEFPITFSLGFVKSEYKGAQRFGHSGAGGMHGLADPQRRLSLGYVSSYSLVFLGRGDKRFEPLQEETYRCIEKLEST</sequence>
<dbReference type="InterPro" id="IPR001466">
    <property type="entry name" value="Beta-lactam-related"/>
</dbReference>
<reference evidence="4" key="1">
    <citation type="submission" date="2025-08" db="UniProtKB">
        <authorList>
            <consortium name="RefSeq"/>
        </authorList>
    </citation>
    <scope>IDENTIFICATION</scope>
</reference>
<dbReference type="PANTHER" id="PTHR43319">
    <property type="entry name" value="BETA-LACTAMASE-RELATED"/>
    <property type="match status" value="1"/>
</dbReference>
<keyword evidence="1" id="KW-0732">Signal</keyword>
<organism evidence="3 4">
    <name type="scientific">Acanthaster planci</name>
    <name type="common">Crown-of-thorns starfish</name>
    <dbReference type="NCBI Taxonomy" id="133434"/>
    <lineage>
        <taxon>Eukaryota</taxon>
        <taxon>Metazoa</taxon>
        <taxon>Echinodermata</taxon>
        <taxon>Eleutherozoa</taxon>
        <taxon>Asterozoa</taxon>
        <taxon>Asteroidea</taxon>
        <taxon>Valvatacea</taxon>
        <taxon>Valvatida</taxon>
        <taxon>Acanthasteridae</taxon>
        <taxon>Acanthaster</taxon>
    </lineage>
</organism>
<name>A0A8B7YUJ0_ACAPL</name>
<evidence type="ECO:0000259" key="2">
    <source>
        <dbReference type="Pfam" id="PF00144"/>
    </source>
</evidence>
<dbReference type="GeneID" id="110982682"/>